<keyword evidence="3" id="KW-0378">Hydrolase</keyword>
<evidence type="ECO:0000256" key="1">
    <source>
        <dbReference type="ARBA" id="ARBA00022612"/>
    </source>
</evidence>
<feature type="domain" description="Prohead serine protease" evidence="4">
    <location>
        <begin position="23"/>
        <end position="74"/>
    </location>
</feature>
<evidence type="ECO:0000256" key="2">
    <source>
        <dbReference type="ARBA" id="ARBA00022670"/>
    </source>
</evidence>
<sequence length="180" mass="19436">MPPVGMETDIQIKATNGQVSVDEAQGIVECFVAAIGNKDSVGDIIQPGAFAGSLQRRKPRVVWGHNWNDPIGKVLDIQEVGPSDPRLPEKMKSGGVGGLYARVQFNLGSDKGREAFSNVAFFGKDQEWSIGYKTINATFDPVRQANILHEVELYECSPVLHGANQLTGTISVKGADTQLL</sequence>
<feature type="non-terminal residue" evidence="5">
    <location>
        <position position="180"/>
    </location>
</feature>
<gene>
    <name evidence="5" type="ORF">METZ01_LOCUS319610</name>
</gene>
<evidence type="ECO:0000259" key="4">
    <source>
        <dbReference type="Pfam" id="PF04586"/>
    </source>
</evidence>
<organism evidence="5">
    <name type="scientific">marine metagenome</name>
    <dbReference type="NCBI Taxonomy" id="408172"/>
    <lineage>
        <taxon>unclassified sequences</taxon>
        <taxon>metagenomes</taxon>
        <taxon>ecological metagenomes</taxon>
    </lineage>
</organism>
<proteinExistence type="predicted"/>
<keyword evidence="1" id="KW-1188">Viral release from host cell</keyword>
<keyword evidence="2" id="KW-0645">Protease</keyword>
<evidence type="ECO:0000256" key="3">
    <source>
        <dbReference type="ARBA" id="ARBA00022801"/>
    </source>
</evidence>
<dbReference type="Pfam" id="PF04586">
    <property type="entry name" value="Peptidase_S78"/>
    <property type="match status" value="1"/>
</dbReference>
<accession>A0A382P0B9</accession>
<dbReference type="InterPro" id="IPR054613">
    <property type="entry name" value="Peptidase_S78_dom"/>
</dbReference>
<dbReference type="EMBL" id="UINC01103956">
    <property type="protein sequence ID" value="SVC66756.1"/>
    <property type="molecule type" value="Genomic_DNA"/>
</dbReference>
<evidence type="ECO:0000313" key="5">
    <source>
        <dbReference type="EMBL" id="SVC66756.1"/>
    </source>
</evidence>
<name>A0A382P0B9_9ZZZZ</name>
<dbReference type="GO" id="GO:0006508">
    <property type="term" value="P:proteolysis"/>
    <property type="evidence" value="ECO:0007669"/>
    <property type="project" value="UniProtKB-KW"/>
</dbReference>
<reference evidence="5" key="1">
    <citation type="submission" date="2018-05" db="EMBL/GenBank/DDBJ databases">
        <authorList>
            <person name="Lanie J.A."/>
            <person name="Ng W.-L."/>
            <person name="Kazmierczak K.M."/>
            <person name="Andrzejewski T.M."/>
            <person name="Davidsen T.M."/>
            <person name="Wayne K.J."/>
            <person name="Tettelin H."/>
            <person name="Glass J.I."/>
            <person name="Rusch D."/>
            <person name="Podicherti R."/>
            <person name="Tsui H.-C.T."/>
            <person name="Winkler M.E."/>
        </authorList>
    </citation>
    <scope>NUCLEOTIDE SEQUENCE</scope>
</reference>
<protein>
    <recommendedName>
        <fullName evidence="4">Prohead serine protease domain-containing protein</fullName>
    </recommendedName>
</protein>
<dbReference type="GO" id="GO:0008233">
    <property type="term" value="F:peptidase activity"/>
    <property type="evidence" value="ECO:0007669"/>
    <property type="project" value="UniProtKB-KW"/>
</dbReference>
<dbReference type="AlphaFoldDB" id="A0A382P0B9"/>